<dbReference type="Gene3D" id="3.40.1360.10">
    <property type="match status" value="1"/>
</dbReference>
<dbReference type="InterPro" id="IPR002815">
    <property type="entry name" value="Spo11/TopoVI_A"/>
</dbReference>
<dbReference type="AlphaFoldDB" id="W9YGH5"/>
<dbReference type="InterPro" id="IPR034136">
    <property type="entry name" value="TOPRIM_Topo6A/Spo11"/>
</dbReference>
<dbReference type="PRINTS" id="PR01550">
    <property type="entry name" value="TOP6AFAMILY"/>
</dbReference>
<name>W9YGH5_9EURO</name>
<dbReference type="CDD" id="cd00223">
    <property type="entry name" value="TOPRIM_TopoIIB_SPO"/>
    <property type="match status" value="1"/>
</dbReference>
<dbReference type="GeneID" id="19164682"/>
<dbReference type="RefSeq" id="XP_007728882.1">
    <property type="nucleotide sequence ID" value="XM_007730692.1"/>
</dbReference>
<gene>
    <name evidence="2" type="ORF">A1O3_00542</name>
</gene>
<dbReference type="GO" id="GO:0003918">
    <property type="term" value="F:DNA topoisomerase type II (double strand cut, ATP-hydrolyzing) activity"/>
    <property type="evidence" value="ECO:0007669"/>
    <property type="project" value="InterPro"/>
</dbReference>
<dbReference type="EMBL" id="AMGY01000001">
    <property type="protein sequence ID" value="EXJ91992.1"/>
    <property type="molecule type" value="Genomic_DNA"/>
</dbReference>
<dbReference type="Pfam" id="PF21180">
    <property type="entry name" value="TOP6A-Spo11_Toprim"/>
    <property type="match status" value="1"/>
</dbReference>
<dbReference type="SUPFAM" id="SSF56726">
    <property type="entry name" value="DNA topoisomerase IV, alpha subunit"/>
    <property type="match status" value="1"/>
</dbReference>
<dbReference type="GO" id="GO:0000228">
    <property type="term" value="C:nuclear chromosome"/>
    <property type="evidence" value="ECO:0007669"/>
    <property type="project" value="TreeGrafter"/>
</dbReference>
<keyword evidence="3" id="KW-1185">Reference proteome</keyword>
<dbReference type="GO" id="GO:0000706">
    <property type="term" value="P:meiotic DNA double-strand break processing"/>
    <property type="evidence" value="ECO:0007669"/>
    <property type="project" value="TreeGrafter"/>
</dbReference>
<proteinExistence type="predicted"/>
<evidence type="ECO:0000313" key="2">
    <source>
        <dbReference type="EMBL" id="EXJ91992.1"/>
    </source>
</evidence>
<feature type="domain" description="Topoisomerase 6 subunit A/Spo11 TOPRIM" evidence="1">
    <location>
        <begin position="10"/>
        <end position="174"/>
    </location>
</feature>
<dbReference type="Proteomes" id="UP000019478">
    <property type="component" value="Unassembled WGS sequence"/>
</dbReference>
<dbReference type="STRING" id="1182542.W9YGH5"/>
<evidence type="ECO:0000313" key="3">
    <source>
        <dbReference type="Proteomes" id="UP000019478"/>
    </source>
</evidence>
<dbReference type="HOGENOM" id="CLU_037229_3_1_1"/>
<accession>W9YGH5</accession>
<dbReference type="eggNOG" id="KOG2795">
    <property type="taxonomic scope" value="Eukaryota"/>
</dbReference>
<protein>
    <recommendedName>
        <fullName evidence="1">Topoisomerase 6 subunit A/Spo11 TOPRIM domain-containing protein</fullName>
    </recommendedName>
</protein>
<dbReference type="GO" id="GO:0007131">
    <property type="term" value="P:reciprocal meiotic recombination"/>
    <property type="evidence" value="ECO:0007669"/>
    <property type="project" value="TreeGrafter"/>
</dbReference>
<organism evidence="2 3">
    <name type="scientific">Capronia epimyces CBS 606.96</name>
    <dbReference type="NCBI Taxonomy" id="1182542"/>
    <lineage>
        <taxon>Eukaryota</taxon>
        <taxon>Fungi</taxon>
        <taxon>Dikarya</taxon>
        <taxon>Ascomycota</taxon>
        <taxon>Pezizomycotina</taxon>
        <taxon>Eurotiomycetes</taxon>
        <taxon>Chaetothyriomycetidae</taxon>
        <taxon>Chaetothyriales</taxon>
        <taxon>Herpotrichiellaceae</taxon>
        <taxon>Capronia</taxon>
    </lineage>
</organism>
<dbReference type="PANTHER" id="PTHR10848">
    <property type="entry name" value="MEIOTIC RECOMBINATION PROTEIN SPO11"/>
    <property type="match status" value="1"/>
</dbReference>
<dbReference type="InterPro" id="IPR036078">
    <property type="entry name" value="Spo11/TopoVI_A_sf"/>
</dbReference>
<dbReference type="PANTHER" id="PTHR10848:SF0">
    <property type="entry name" value="MEIOTIC RECOMBINATION PROTEIN SPO11"/>
    <property type="match status" value="1"/>
</dbReference>
<sequence>MTGVSHLRWILVVEKEATFKALVERGFHQHPVVGPGLLVTAKGYPDLATRYFLRFLLDNAHTPIQIFGLFDWDPDGIMILKCYLYGSKNLAQEHCSIVPEMRWIGVKAEDITTLGHAHGELLPLSMRDRAIAASMLASEEWRNDTGEMLPGLQEGIADLQRMLMLGRKAEIQILGYGDDGIEPWLVKKLRNGLEHRGL</sequence>
<comment type="caution">
    <text evidence="2">The sequence shown here is derived from an EMBL/GenBank/DDBJ whole genome shotgun (WGS) entry which is preliminary data.</text>
</comment>
<reference evidence="2 3" key="1">
    <citation type="submission" date="2013-03" db="EMBL/GenBank/DDBJ databases">
        <title>The Genome Sequence of Capronia epimyces CBS 606.96.</title>
        <authorList>
            <consortium name="The Broad Institute Genomics Platform"/>
            <person name="Cuomo C."/>
            <person name="de Hoog S."/>
            <person name="Gorbushina A."/>
            <person name="Walker B."/>
            <person name="Young S.K."/>
            <person name="Zeng Q."/>
            <person name="Gargeya S."/>
            <person name="Fitzgerald M."/>
            <person name="Haas B."/>
            <person name="Abouelleil A."/>
            <person name="Allen A.W."/>
            <person name="Alvarado L."/>
            <person name="Arachchi H.M."/>
            <person name="Berlin A.M."/>
            <person name="Chapman S.B."/>
            <person name="Gainer-Dewar J."/>
            <person name="Goldberg J."/>
            <person name="Griggs A."/>
            <person name="Gujja S."/>
            <person name="Hansen M."/>
            <person name="Howarth C."/>
            <person name="Imamovic A."/>
            <person name="Ireland A."/>
            <person name="Larimer J."/>
            <person name="McCowan C."/>
            <person name="Murphy C."/>
            <person name="Pearson M."/>
            <person name="Poon T.W."/>
            <person name="Priest M."/>
            <person name="Roberts A."/>
            <person name="Saif S."/>
            <person name="Shea T."/>
            <person name="Sisk P."/>
            <person name="Sykes S."/>
            <person name="Wortman J."/>
            <person name="Nusbaum C."/>
            <person name="Birren B."/>
        </authorList>
    </citation>
    <scope>NUCLEOTIDE SEQUENCE [LARGE SCALE GENOMIC DNA]</scope>
    <source>
        <strain evidence="2 3">CBS 606.96</strain>
    </source>
</reference>
<evidence type="ECO:0000259" key="1">
    <source>
        <dbReference type="Pfam" id="PF21180"/>
    </source>
</evidence>
<dbReference type="OrthoDB" id="5377392at2759"/>
<dbReference type="GO" id="GO:0042138">
    <property type="term" value="P:meiotic DNA double-strand break formation"/>
    <property type="evidence" value="ECO:0007669"/>
    <property type="project" value="TreeGrafter"/>
</dbReference>
<dbReference type="GO" id="GO:0003677">
    <property type="term" value="F:DNA binding"/>
    <property type="evidence" value="ECO:0007669"/>
    <property type="project" value="InterPro"/>
</dbReference>